<sequence>MKMKSMLYFFSFFLVVPENLNEQSRRNTPSVPNCRLFWLF</sequence>
<keyword evidence="1" id="KW-0732">Signal</keyword>
<evidence type="ECO:0000256" key="1">
    <source>
        <dbReference type="SAM" id="SignalP"/>
    </source>
</evidence>
<accession>A0A4U6VM21</accession>
<dbReference type="EMBL" id="CM016554">
    <property type="protein sequence ID" value="TKW29704.1"/>
    <property type="molecule type" value="Genomic_DNA"/>
</dbReference>
<organism evidence="2 3">
    <name type="scientific">Setaria viridis</name>
    <name type="common">Green bristlegrass</name>
    <name type="synonym">Setaria italica subsp. viridis</name>
    <dbReference type="NCBI Taxonomy" id="4556"/>
    <lineage>
        <taxon>Eukaryota</taxon>
        <taxon>Viridiplantae</taxon>
        <taxon>Streptophyta</taxon>
        <taxon>Embryophyta</taxon>
        <taxon>Tracheophyta</taxon>
        <taxon>Spermatophyta</taxon>
        <taxon>Magnoliopsida</taxon>
        <taxon>Liliopsida</taxon>
        <taxon>Poales</taxon>
        <taxon>Poaceae</taxon>
        <taxon>PACMAD clade</taxon>
        <taxon>Panicoideae</taxon>
        <taxon>Panicodae</taxon>
        <taxon>Paniceae</taxon>
        <taxon>Cenchrinae</taxon>
        <taxon>Setaria</taxon>
    </lineage>
</organism>
<protein>
    <submittedName>
        <fullName evidence="2">Uncharacterized protein</fullName>
    </submittedName>
</protein>
<feature type="chain" id="PRO_5020234878" evidence="1">
    <location>
        <begin position="18"/>
        <end position="40"/>
    </location>
</feature>
<reference evidence="2" key="1">
    <citation type="submission" date="2019-03" db="EMBL/GenBank/DDBJ databases">
        <title>WGS assembly of Setaria viridis.</title>
        <authorList>
            <person name="Huang P."/>
            <person name="Jenkins J."/>
            <person name="Grimwood J."/>
            <person name="Barry K."/>
            <person name="Healey A."/>
            <person name="Mamidi S."/>
            <person name="Sreedasyam A."/>
            <person name="Shu S."/>
            <person name="Feldman M."/>
            <person name="Wu J."/>
            <person name="Yu Y."/>
            <person name="Chen C."/>
            <person name="Johnson J."/>
            <person name="Rokhsar D."/>
            <person name="Baxter I."/>
            <person name="Schmutz J."/>
            <person name="Brutnell T."/>
            <person name="Kellogg E."/>
        </authorList>
    </citation>
    <scope>NUCLEOTIDE SEQUENCE [LARGE SCALE GENOMIC DNA]</scope>
</reference>
<dbReference type="Proteomes" id="UP000298652">
    <property type="component" value="Chromosome 3"/>
</dbReference>
<dbReference type="Gramene" id="TKW29704">
    <property type="protein sequence ID" value="TKW29704"/>
    <property type="gene ID" value="SEVIR_3G413350v2"/>
</dbReference>
<keyword evidence="3" id="KW-1185">Reference proteome</keyword>
<gene>
    <name evidence="2" type="ORF">SEVIR_3G413350v2</name>
</gene>
<evidence type="ECO:0000313" key="2">
    <source>
        <dbReference type="EMBL" id="TKW29704.1"/>
    </source>
</evidence>
<name>A0A4U6VM21_SETVI</name>
<evidence type="ECO:0000313" key="3">
    <source>
        <dbReference type="Proteomes" id="UP000298652"/>
    </source>
</evidence>
<feature type="signal peptide" evidence="1">
    <location>
        <begin position="1"/>
        <end position="17"/>
    </location>
</feature>
<dbReference type="AlphaFoldDB" id="A0A4U6VM21"/>
<proteinExistence type="predicted"/>